<dbReference type="Proteomes" id="UP001549320">
    <property type="component" value="Unassembled WGS sequence"/>
</dbReference>
<proteinExistence type="predicted"/>
<gene>
    <name evidence="1" type="ORF">ABIE13_002882</name>
</gene>
<organism evidence="1 2">
    <name type="scientific">Ottowia thiooxydans</name>
    <dbReference type="NCBI Taxonomy" id="219182"/>
    <lineage>
        <taxon>Bacteria</taxon>
        <taxon>Pseudomonadati</taxon>
        <taxon>Pseudomonadota</taxon>
        <taxon>Betaproteobacteria</taxon>
        <taxon>Burkholderiales</taxon>
        <taxon>Comamonadaceae</taxon>
        <taxon>Ottowia</taxon>
    </lineage>
</organism>
<accession>A0ABV2Q9Q7</accession>
<protein>
    <submittedName>
        <fullName evidence="1">Uncharacterized protein</fullName>
    </submittedName>
</protein>
<name>A0ABV2Q9Q7_9BURK</name>
<dbReference type="RefSeq" id="WP_354444429.1">
    <property type="nucleotide sequence ID" value="NZ_JBEPSH010000005.1"/>
</dbReference>
<keyword evidence="2" id="KW-1185">Reference proteome</keyword>
<reference evidence="1 2" key="1">
    <citation type="submission" date="2024-06" db="EMBL/GenBank/DDBJ databases">
        <title>Sorghum-associated microbial communities from plants grown in Nebraska, USA.</title>
        <authorList>
            <person name="Schachtman D."/>
        </authorList>
    </citation>
    <scope>NUCLEOTIDE SEQUENCE [LARGE SCALE GENOMIC DNA]</scope>
    <source>
        <strain evidence="1 2">2709</strain>
    </source>
</reference>
<comment type="caution">
    <text evidence="1">The sequence shown here is derived from an EMBL/GenBank/DDBJ whole genome shotgun (WGS) entry which is preliminary data.</text>
</comment>
<sequence>MNRVISAVGIPAPMGLHSQTIASSGFCSPWLFEVDASACRPAPR</sequence>
<dbReference type="EMBL" id="JBEPSH010000005">
    <property type="protein sequence ID" value="MET4577771.1"/>
    <property type="molecule type" value="Genomic_DNA"/>
</dbReference>
<evidence type="ECO:0000313" key="2">
    <source>
        <dbReference type="Proteomes" id="UP001549320"/>
    </source>
</evidence>
<evidence type="ECO:0000313" key="1">
    <source>
        <dbReference type="EMBL" id="MET4577771.1"/>
    </source>
</evidence>